<dbReference type="Proteomes" id="UP000887458">
    <property type="component" value="Unassembled WGS sequence"/>
</dbReference>
<proteinExistence type="predicted"/>
<protein>
    <submittedName>
        <fullName evidence="2">Uncharacterized protein</fullName>
    </submittedName>
</protein>
<feature type="compositionally biased region" description="Low complexity" evidence="1">
    <location>
        <begin position="84"/>
        <end position="99"/>
    </location>
</feature>
<reference evidence="2 3" key="1">
    <citation type="journal article" date="2018" name="J. Allergy Clin. Immunol.">
        <title>High-quality assembly of Dermatophagoides pteronyssinus genome and transcriptome reveals a wide range of novel allergens.</title>
        <authorList>
            <person name="Liu X.Y."/>
            <person name="Yang K.Y."/>
            <person name="Wang M.Q."/>
            <person name="Kwok J.S."/>
            <person name="Zeng X."/>
            <person name="Yang Z."/>
            <person name="Xiao X.J."/>
            <person name="Lau C.P."/>
            <person name="Li Y."/>
            <person name="Huang Z.M."/>
            <person name="Ba J.G."/>
            <person name="Yim A.K."/>
            <person name="Ouyang C.Y."/>
            <person name="Ngai S.M."/>
            <person name="Chan T.F."/>
            <person name="Leung E.L."/>
            <person name="Liu L."/>
            <person name="Liu Z.G."/>
            <person name="Tsui S.K."/>
        </authorList>
    </citation>
    <scope>NUCLEOTIDE SEQUENCE [LARGE SCALE GENOMIC DNA]</scope>
    <source>
        <strain evidence="2">Derp</strain>
    </source>
</reference>
<evidence type="ECO:0000313" key="3">
    <source>
        <dbReference type="Proteomes" id="UP000887458"/>
    </source>
</evidence>
<reference evidence="2 3" key="2">
    <citation type="journal article" date="2022" name="Mol. Biol. Evol.">
        <title>Comparative Genomics Reveals Insights into the Divergent Evolution of Astigmatic Mites and Household Pest Adaptations.</title>
        <authorList>
            <person name="Xiong Q."/>
            <person name="Wan A.T."/>
            <person name="Liu X."/>
            <person name="Fung C.S."/>
            <person name="Xiao X."/>
            <person name="Malainual N."/>
            <person name="Hou J."/>
            <person name="Wang L."/>
            <person name="Wang M."/>
            <person name="Yang K.Y."/>
            <person name="Cui Y."/>
            <person name="Leung E.L."/>
            <person name="Nong W."/>
            <person name="Shin S.K."/>
            <person name="Au S.W."/>
            <person name="Jeong K.Y."/>
            <person name="Chew F.T."/>
            <person name="Hui J.H."/>
            <person name="Leung T.F."/>
            <person name="Tungtrongchitr A."/>
            <person name="Zhong N."/>
            <person name="Liu Z."/>
            <person name="Tsui S.K."/>
        </authorList>
    </citation>
    <scope>NUCLEOTIDE SEQUENCE [LARGE SCALE GENOMIC DNA]</scope>
    <source>
        <strain evidence="2">Derp</strain>
    </source>
</reference>
<gene>
    <name evidence="2" type="ORF">DERP_000698</name>
</gene>
<sequence>METDTNNNEIETIMNLDYQPNIQFLDKQRSNSLNTVCDFHRKQHQQLEMNKTTSNPFENMNKSSTKSLNLTMNNYYHHYHHQQNKQTKTTTTTKKNSKM</sequence>
<name>A0ABQ8J0X0_DERPT</name>
<feature type="region of interest" description="Disordered" evidence="1">
    <location>
        <begin position="79"/>
        <end position="99"/>
    </location>
</feature>
<accession>A0ABQ8J0X0</accession>
<dbReference type="EMBL" id="NJHN03000095">
    <property type="protein sequence ID" value="KAH9416199.1"/>
    <property type="molecule type" value="Genomic_DNA"/>
</dbReference>
<evidence type="ECO:0000313" key="2">
    <source>
        <dbReference type="EMBL" id="KAH9416199.1"/>
    </source>
</evidence>
<comment type="caution">
    <text evidence="2">The sequence shown here is derived from an EMBL/GenBank/DDBJ whole genome shotgun (WGS) entry which is preliminary data.</text>
</comment>
<evidence type="ECO:0000256" key="1">
    <source>
        <dbReference type="SAM" id="MobiDB-lite"/>
    </source>
</evidence>
<organism evidence="2 3">
    <name type="scientific">Dermatophagoides pteronyssinus</name>
    <name type="common">European house dust mite</name>
    <dbReference type="NCBI Taxonomy" id="6956"/>
    <lineage>
        <taxon>Eukaryota</taxon>
        <taxon>Metazoa</taxon>
        <taxon>Ecdysozoa</taxon>
        <taxon>Arthropoda</taxon>
        <taxon>Chelicerata</taxon>
        <taxon>Arachnida</taxon>
        <taxon>Acari</taxon>
        <taxon>Acariformes</taxon>
        <taxon>Sarcoptiformes</taxon>
        <taxon>Astigmata</taxon>
        <taxon>Psoroptidia</taxon>
        <taxon>Analgoidea</taxon>
        <taxon>Pyroglyphidae</taxon>
        <taxon>Dermatophagoidinae</taxon>
        <taxon>Dermatophagoides</taxon>
    </lineage>
</organism>
<keyword evidence="3" id="KW-1185">Reference proteome</keyword>